<sequence length="292" mass="32075">MERHLGLGYLQAPAVSVSRHHPRGRALVSVVQQGIRSMPACYCMRPLLLASSIMASYMGLGALRKLKGCSAVLRWGSIPVVQTLRTSALTTACADHSDQRVGYLEHVVARITISHPRRGDLQIHLISPSGTKSQLLAKRLLDHSNEGFTNWEFMTVHCWGEKAEGEWTLEIQDMPSQVRNPEKQGEQRRLCIHTPQPACLLEARDEPRQDEVGLPVSAARSATRSAVQALPSTSSPSAAEASLPAQVCTLLHIWVRGDPQHRCDLGLLQAPLHMREAGLHFRCEGESGAIDV</sequence>
<evidence type="ECO:0000259" key="8">
    <source>
        <dbReference type="PROSITE" id="PS51829"/>
    </source>
</evidence>
<dbReference type="InterPro" id="IPR008979">
    <property type="entry name" value="Galactose-bd-like_sf"/>
</dbReference>
<accession>A0AB34I181</accession>
<keyword evidence="3" id="KW-0732">Signal</keyword>
<evidence type="ECO:0000256" key="3">
    <source>
        <dbReference type="ARBA" id="ARBA00022729"/>
    </source>
</evidence>
<evidence type="ECO:0000256" key="7">
    <source>
        <dbReference type="ARBA" id="ARBA00023180"/>
    </source>
</evidence>
<evidence type="ECO:0000256" key="6">
    <source>
        <dbReference type="ARBA" id="ARBA00023145"/>
    </source>
</evidence>
<dbReference type="GO" id="GO:0016020">
    <property type="term" value="C:membrane"/>
    <property type="evidence" value="ECO:0007669"/>
    <property type="project" value="TreeGrafter"/>
</dbReference>
<proteinExistence type="predicted"/>
<dbReference type="GO" id="GO:0009986">
    <property type="term" value="C:cell surface"/>
    <property type="evidence" value="ECO:0007669"/>
    <property type="project" value="TreeGrafter"/>
</dbReference>
<dbReference type="AlphaFoldDB" id="A0AB34I181"/>
<dbReference type="PANTHER" id="PTHR42884">
    <property type="entry name" value="PROPROTEIN CONVERTASE SUBTILISIN/KEXIN-RELATED"/>
    <property type="match status" value="1"/>
</dbReference>
<reference evidence="9 10" key="1">
    <citation type="submission" date="2022-11" db="EMBL/GenBank/DDBJ databases">
        <title>Whole genome sequence of Eschrichtius robustus ER-17-0199.</title>
        <authorList>
            <person name="Bruniche-Olsen A."/>
            <person name="Black A.N."/>
            <person name="Fields C.J."/>
            <person name="Walden K."/>
            <person name="Dewoody J.A."/>
        </authorList>
    </citation>
    <scope>NUCLEOTIDE SEQUENCE [LARGE SCALE GENOMIC DNA]</scope>
    <source>
        <strain evidence="9">ER-17-0199</strain>
        <tissue evidence="9">Blubber</tissue>
    </source>
</reference>
<keyword evidence="6" id="KW-0865">Zymogen</keyword>
<protein>
    <recommendedName>
        <fullName evidence="8">P/Homo B domain-containing protein</fullName>
    </recommendedName>
</protein>
<keyword evidence="7" id="KW-0325">Glycoprotein</keyword>
<keyword evidence="5" id="KW-0720">Serine protease</keyword>
<name>A0AB34I181_ESCRO</name>
<organism evidence="9 10">
    <name type="scientific">Eschrichtius robustus</name>
    <name type="common">California gray whale</name>
    <name type="synonym">Eschrichtius gibbosus</name>
    <dbReference type="NCBI Taxonomy" id="9764"/>
    <lineage>
        <taxon>Eukaryota</taxon>
        <taxon>Metazoa</taxon>
        <taxon>Chordata</taxon>
        <taxon>Craniata</taxon>
        <taxon>Vertebrata</taxon>
        <taxon>Euteleostomi</taxon>
        <taxon>Mammalia</taxon>
        <taxon>Eutheria</taxon>
        <taxon>Laurasiatheria</taxon>
        <taxon>Artiodactyla</taxon>
        <taxon>Whippomorpha</taxon>
        <taxon>Cetacea</taxon>
        <taxon>Mysticeti</taxon>
        <taxon>Eschrichtiidae</taxon>
        <taxon>Eschrichtius</taxon>
    </lineage>
</organism>
<gene>
    <name evidence="9" type="ORF">J1605_002238</name>
</gene>
<dbReference type="GO" id="GO:0005615">
    <property type="term" value="C:extracellular space"/>
    <property type="evidence" value="ECO:0007669"/>
    <property type="project" value="TreeGrafter"/>
</dbReference>
<dbReference type="EMBL" id="JAIQCJ010000437">
    <property type="protein sequence ID" value="KAJ8796354.1"/>
    <property type="molecule type" value="Genomic_DNA"/>
</dbReference>
<evidence type="ECO:0000256" key="5">
    <source>
        <dbReference type="ARBA" id="ARBA00022825"/>
    </source>
</evidence>
<dbReference type="Gene3D" id="2.60.120.260">
    <property type="entry name" value="Galactose-binding domain-like"/>
    <property type="match status" value="1"/>
</dbReference>
<keyword evidence="10" id="KW-1185">Reference proteome</keyword>
<dbReference type="SUPFAM" id="SSF49785">
    <property type="entry name" value="Galactose-binding domain-like"/>
    <property type="match status" value="1"/>
</dbReference>
<evidence type="ECO:0000313" key="9">
    <source>
        <dbReference type="EMBL" id="KAJ8796354.1"/>
    </source>
</evidence>
<evidence type="ECO:0000256" key="2">
    <source>
        <dbReference type="ARBA" id="ARBA00022685"/>
    </source>
</evidence>
<dbReference type="PANTHER" id="PTHR42884:SF8">
    <property type="entry name" value="PROPROTEIN CONVERTASE SUBTILISIN_KEXIN TYPE 6"/>
    <property type="match status" value="1"/>
</dbReference>
<feature type="domain" description="P/Homo B" evidence="8">
    <location>
        <begin position="60"/>
        <end position="198"/>
    </location>
</feature>
<dbReference type="FunFam" id="2.60.120.260:FF:000006">
    <property type="entry name" value="Proprotein convertase subtilisin/kexin type 5"/>
    <property type="match status" value="1"/>
</dbReference>
<dbReference type="Proteomes" id="UP001159641">
    <property type="component" value="Unassembled WGS sequence"/>
</dbReference>
<evidence type="ECO:0000256" key="4">
    <source>
        <dbReference type="ARBA" id="ARBA00022801"/>
    </source>
</evidence>
<evidence type="ECO:0000313" key="10">
    <source>
        <dbReference type="Proteomes" id="UP001159641"/>
    </source>
</evidence>
<comment type="caution">
    <text evidence="9">The sequence shown here is derived from an EMBL/GenBank/DDBJ whole genome shotgun (WGS) entry which is preliminary data.</text>
</comment>
<dbReference type="InterPro" id="IPR002884">
    <property type="entry name" value="P_dom"/>
</dbReference>
<evidence type="ECO:0000256" key="1">
    <source>
        <dbReference type="ARBA" id="ARBA00022670"/>
    </source>
</evidence>
<dbReference type="PROSITE" id="PS51829">
    <property type="entry name" value="P_HOMO_B"/>
    <property type="match status" value="1"/>
</dbReference>
<dbReference type="GO" id="GO:0016486">
    <property type="term" value="P:peptide hormone processing"/>
    <property type="evidence" value="ECO:0007669"/>
    <property type="project" value="TreeGrafter"/>
</dbReference>
<keyword evidence="4" id="KW-0378">Hydrolase</keyword>
<dbReference type="GO" id="GO:0004252">
    <property type="term" value="F:serine-type endopeptidase activity"/>
    <property type="evidence" value="ECO:0007669"/>
    <property type="project" value="InterPro"/>
</dbReference>
<dbReference type="Pfam" id="PF01483">
    <property type="entry name" value="P_proprotein"/>
    <property type="match status" value="1"/>
</dbReference>
<keyword evidence="2" id="KW-0165">Cleavage on pair of basic residues</keyword>
<keyword evidence="1" id="KW-0645">Protease</keyword>